<dbReference type="Proteomes" id="UP000502377">
    <property type="component" value="Chromosome"/>
</dbReference>
<dbReference type="EMBL" id="CP012543">
    <property type="protein sequence ID" value="QCD47745.1"/>
    <property type="molecule type" value="Genomic_DNA"/>
</dbReference>
<evidence type="ECO:0000313" key="1">
    <source>
        <dbReference type="EMBL" id="QCD47745.1"/>
    </source>
</evidence>
<gene>
    <name evidence="1" type="ORF">CRECT_2142</name>
</gene>
<protein>
    <submittedName>
        <fullName evidence="1">Ankyrin domain protein</fullName>
    </submittedName>
</protein>
<organism evidence="1 2">
    <name type="scientific">Campylobacter rectus</name>
    <name type="common">Wolinella recta</name>
    <dbReference type="NCBI Taxonomy" id="203"/>
    <lineage>
        <taxon>Bacteria</taxon>
        <taxon>Pseudomonadati</taxon>
        <taxon>Campylobacterota</taxon>
        <taxon>Epsilonproteobacteria</taxon>
        <taxon>Campylobacterales</taxon>
        <taxon>Campylobacteraceae</taxon>
        <taxon>Campylobacter</taxon>
    </lineage>
</organism>
<reference evidence="1 2" key="1">
    <citation type="submission" date="2016-07" db="EMBL/GenBank/DDBJ databases">
        <title>Comparative genomics of the Campylobacter concisus group.</title>
        <authorList>
            <person name="Miller W.G."/>
            <person name="Yee E."/>
            <person name="Chapman M.H."/>
            <person name="Huynh S."/>
            <person name="Bono J.L."/>
            <person name="On S.L.W."/>
            <person name="StLeger J."/>
            <person name="Foster G."/>
            <person name="Parker C.T."/>
        </authorList>
    </citation>
    <scope>NUCLEOTIDE SEQUENCE [LARGE SCALE GENOMIC DNA]</scope>
    <source>
        <strain evidence="1 2">ATCC 33238</strain>
    </source>
</reference>
<dbReference type="AlphaFoldDB" id="A0A6G5QPV4"/>
<sequence>MQWYRKTPFYYNIEKLIINGDDVKIIFEDNYQVNTESKDADEPMGYIVSHSYVEMAELALASGYKPKFRNRPSSFPGLRDGSSPFKYSYYAVLDTIPNYEPMLNLLLDNNVSGQPTNEELKKAYEECYDEYALSIILAYSIDDNGTYSLKYENLTKNALQKYCSEKNSTFSDIRTFITWVNEYKKADAIQGILLRKKDKIILKDNATQYIIKPYKKLTSDEIKAIVESR</sequence>
<name>A0A6G5QPV4_CAMRE</name>
<dbReference type="KEGG" id="crx:CRECT_2142"/>
<evidence type="ECO:0000313" key="2">
    <source>
        <dbReference type="Proteomes" id="UP000502377"/>
    </source>
</evidence>
<proteinExistence type="predicted"/>
<accession>A0A6G5QPV4</accession>
<dbReference type="RefSeq" id="WP_050771473.1">
    <property type="nucleotide sequence ID" value="NZ_CP012543.1"/>
</dbReference>